<accession>T1GFF9</accession>
<dbReference type="AlphaFoldDB" id="T1GFF9"/>
<evidence type="ECO:0000313" key="2">
    <source>
        <dbReference type="Proteomes" id="UP000015102"/>
    </source>
</evidence>
<dbReference type="EnsemblMetazoa" id="MESCA002100-RA">
    <property type="protein sequence ID" value="MESCA002100-PA"/>
    <property type="gene ID" value="MESCA002100"/>
</dbReference>
<proteinExistence type="predicted"/>
<reference evidence="1" key="2">
    <citation type="submission" date="2015-06" db="UniProtKB">
        <authorList>
            <consortium name="EnsemblMetazoa"/>
        </authorList>
    </citation>
    <scope>IDENTIFICATION</scope>
</reference>
<dbReference type="EMBL" id="CAQQ02071875">
    <property type="status" value="NOT_ANNOTATED_CDS"/>
    <property type="molecule type" value="Genomic_DNA"/>
</dbReference>
<name>T1GFF9_MEGSC</name>
<keyword evidence="2" id="KW-1185">Reference proteome</keyword>
<evidence type="ECO:0000313" key="1">
    <source>
        <dbReference type="EnsemblMetazoa" id="MESCA002100-PA"/>
    </source>
</evidence>
<protein>
    <submittedName>
        <fullName evidence="1">Uncharacterized protein</fullName>
    </submittedName>
</protein>
<dbReference type="EMBL" id="CAQQ02071873">
    <property type="status" value="NOT_ANNOTATED_CDS"/>
    <property type="molecule type" value="Genomic_DNA"/>
</dbReference>
<reference evidence="2" key="1">
    <citation type="submission" date="2013-02" db="EMBL/GenBank/DDBJ databases">
        <authorList>
            <person name="Hughes D."/>
        </authorList>
    </citation>
    <scope>NUCLEOTIDE SEQUENCE</scope>
    <source>
        <strain>Durham</strain>
        <strain evidence="2">NC isolate 2 -- Noor lab</strain>
    </source>
</reference>
<dbReference type="HOGENOM" id="CLU_2415769_0_0_1"/>
<dbReference type="EMBL" id="CAQQ02071874">
    <property type="status" value="NOT_ANNOTATED_CDS"/>
    <property type="molecule type" value="Genomic_DNA"/>
</dbReference>
<sequence>MSSSVGTDYADIKLKQTELSLILKARCDVLGLNINRFGENAGRRCSMCNLNALENVYHLMGACTINKFESPSRKPLTVVKLLEIQPAGFTHF</sequence>
<organism evidence="1 2">
    <name type="scientific">Megaselia scalaris</name>
    <name type="common">Humpbacked fly</name>
    <name type="synonym">Phora scalaris</name>
    <dbReference type="NCBI Taxonomy" id="36166"/>
    <lineage>
        <taxon>Eukaryota</taxon>
        <taxon>Metazoa</taxon>
        <taxon>Ecdysozoa</taxon>
        <taxon>Arthropoda</taxon>
        <taxon>Hexapoda</taxon>
        <taxon>Insecta</taxon>
        <taxon>Pterygota</taxon>
        <taxon>Neoptera</taxon>
        <taxon>Endopterygota</taxon>
        <taxon>Diptera</taxon>
        <taxon>Brachycera</taxon>
        <taxon>Muscomorpha</taxon>
        <taxon>Platypezoidea</taxon>
        <taxon>Phoridae</taxon>
        <taxon>Megaseliini</taxon>
        <taxon>Megaselia</taxon>
    </lineage>
</organism>
<dbReference type="Proteomes" id="UP000015102">
    <property type="component" value="Unassembled WGS sequence"/>
</dbReference>